<proteinExistence type="inferred from homology"/>
<feature type="transmembrane region" description="Helical" evidence="7">
    <location>
        <begin position="282"/>
        <end position="307"/>
    </location>
</feature>
<keyword evidence="3" id="KW-1003">Cell membrane</keyword>
<keyword evidence="6 7" id="KW-0472">Membrane</keyword>
<organism evidence="11 12">
    <name type="scientific">Crocosphaera chwakensis CCY0110</name>
    <dbReference type="NCBI Taxonomy" id="391612"/>
    <lineage>
        <taxon>Bacteria</taxon>
        <taxon>Bacillati</taxon>
        <taxon>Cyanobacteriota</taxon>
        <taxon>Cyanophyceae</taxon>
        <taxon>Oscillatoriophycideae</taxon>
        <taxon>Chroococcales</taxon>
        <taxon>Aphanothecaceae</taxon>
        <taxon>Crocosphaera</taxon>
        <taxon>Crocosphaera chwakensis</taxon>
    </lineage>
</organism>
<feature type="transmembrane region" description="Helical" evidence="7">
    <location>
        <begin position="177"/>
        <end position="198"/>
    </location>
</feature>
<evidence type="ECO:0000256" key="6">
    <source>
        <dbReference type="ARBA" id="ARBA00023136"/>
    </source>
</evidence>
<dbReference type="InterPro" id="IPR006685">
    <property type="entry name" value="MscS_channel_2nd"/>
</dbReference>
<evidence type="ECO:0000313" key="11">
    <source>
        <dbReference type="EMBL" id="EAZ92408.1"/>
    </source>
</evidence>
<keyword evidence="12" id="KW-1185">Reference proteome</keyword>
<sequence>MLKSLKNQSSLTRFVNHKLLTTTLLFVTTFQGTLPVKAQPQILPFLPEISDTDSWLPQNSQETNVTTCIRLDGRCLFNITYPKSKIGERVEVIKNRLDRISNLYFSQENPELEITQRGQENPKIYVTVGDETVQLITIGNLDLQNEGIDAETKANNISEQLQEGLKKAKQERELESLISRGLIAIGILGGAFIINKLIGRQINRLRTSQESIGEERSDQPMSMLLTNRQHWNIKEVQYRLLQLAQAGIWVGSSLIIVGLFPYTRIAQIWLISLLRIPARLGIVGVGTYLAIRLSYALIAKVTSVLMIRNLLDFQENQRLQLRINTVTVVFRSVMTIVLTGSGVLIGLSLIGINTAPLLAGLGILGVGVSLASQNLIRDAINGFFIILEDQYAVGDVIQVQNFGGFVENINLRITQLRDPEGRLITIPNSEVKIVANHSSNWSRADLLIPVSYDADIDKALHIVKDVAEIMAKDRQWRNYIVDKPEILGVDNFEQRGLIIRVWIKTKPLKQWDVSREFRRRLKVEFDKQGLPLPVPQQKVWFTNDNMNNKDHNDHIVV</sequence>
<keyword evidence="5 7" id="KW-1133">Transmembrane helix</keyword>
<dbReference type="Pfam" id="PF00924">
    <property type="entry name" value="MS_channel_2nd"/>
    <property type="match status" value="1"/>
</dbReference>
<dbReference type="InterPro" id="IPR011066">
    <property type="entry name" value="MscS_channel_C_sf"/>
</dbReference>
<dbReference type="Gene3D" id="2.30.30.60">
    <property type="match status" value="1"/>
</dbReference>
<evidence type="ECO:0000256" key="7">
    <source>
        <dbReference type="SAM" id="Phobius"/>
    </source>
</evidence>
<feature type="transmembrane region" description="Helical" evidence="7">
    <location>
        <begin position="240"/>
        <end position="262"/>
    </location>
</feature>
<evidence type="ECO:0000259" key="9">
    <source>
        <dbReference type="Pfam" id="PF21082"/>
    </source>
</evidence>
<name>A3ILV2_9CHRO</name>
<dbReference type="Gene3D" id="3.30.70.100">
    <property type="match status" value="1"/>
</dbReference>
<gene>
    <name evidence="11" type="ORF">CY0110_01744</name>
</gene>
<comment type="subcellular location">
    <subcellularLocation>
        <location evidence="1">Cell membrane</location>
        <topology evidence="1">Multi-pass membrane protein</topology>
    </subcellularLocation>
</comment>
<evidence type="ECO:0000313" key="12">
    <source>
        <dbReference type="Proteomes" id="UP000003781"/>
    </source>
</evidence>
<dbReference type="FunFam" id="3.30.70.100:FF:000018">
    <property type="entry name" value="MscS mechanosensitive ion channel"/>
    <property type="match status" value="1"/>
</dbReference>
<dbReference type="InterPro" id="IPR023408">
    <property type="entry name" value="MscS_beta-dom_sf"/>
</dbReference>
<keyword evidence="4 7" id="KW-0812">Transmembrane</keyword>
<evidence type="ECO:0000256" key="4">
    <source>
        <dbReference type="ARBA" id="ARBA00022692"/>
    </source>
</evidence>
<dbReference type="AlphaFoldDB" id="A3ILV2"/>
<feature type="domain" description="Mechanosensitive ion channel MscS" evidence="8">
    <location>
        <begin position="374"/>
        <end position="443"/>
    </location>
</feature>
<evidence type="ECO:0000256" key="2">
    <source>
        <dbReference type="ARBA" id="ARBA00008017"/>
    </source>
</evidence>
<dbReference type="PANTHER" id="PTHR30460:SF0">
    <property type="entry name" value="MODERATE CONDUCTANCE MECHANOSENSITIVE CHANNEL YBIO"/>
    <property type="match status" value="1"/>
</dbReference>
<feature type="transmembrane region" description="Helical" evidence="7">
    <location>
        <begin position="328"/>
        <end position="351"/>
    </location>
</feature>
<evidence type="ECO:0000256" key="5">
    <source>
        <dbReference type="ARBA" id="ARBA00022989"/>
    </source>
</evidence>
<dbReference type="PANTHER" id="PTHR30460">
    <property type="entry name" value="MODERATE CONDUCTANCE MECHANOSENSITIVE CHANNEL YBIO"/>
    <property type="match status" value="1"/>
</dbReference>
<dbReference type="Pfam" id="PF21082">
    <property type="entry name" value="MS_channel_3rd"/>
    <property type="match status" value="1"/>
</dbReference>
<evidence type="ECO:0000259" key="8">
    <source>
        <dbReference type="Pfam" id="PF00924"/>
    </source>
</evidence>
<dbReference type="InterPro" id="IPR045276">
    <property type="entry name" value="YbiO_bact"/>
</dbReference>
<dbReference type="SUPFAM" id="SSF82689">
    <property type="entry name" value="Mechanosensitive channel protein MscS (YggB), C-terminal domain"/>
    <property type="match status" value="1"/>
</dbReference>
<dbReference type="SUPFAM" id="SSF50182">
    <property type="entry name" value="Sm-like ribonucleoproteins"/>
    <property type="match status" value="1"/>
</dbReference>
<dbReference type="EMBL" id="AAXW01000006">
    <property type="protein sequence ID" value="EAZ92408.1"/>
    <property type="molecule type" value="Genomic_DNA"/>
</dbReference>
<evidence type="ECO:0000259" key="10">
    <source>
        <dbReference type="Pfam" id="PF21088"/>
    </source>
</evidence>
<dbReference type="GO" id="GO:0005886">
    <property type="term" value="C:plasma membrane"/>
    <property type="evidence" value="ECO:0007669"/>
    <property type="project" value="UniProtKB-SubCell"/>
</dbReference>
<protein>
    <submittedName>
        <fullName evidence="11">MscS Mechanosensitive ion channel</fullName>
    </submittedName>
</protein>
<feature type="transmembrane region" description="Helical" evidence="7">
    <location>
        <begin position="357"/>
        <end position="376"/>
    </location>
</feature>
<accession>A3ILV2</accession>
<dbReference type="SUPFAM" id="SSF82861">
    <property type="entry name" value="Mechanosensitive channel protein MscS (YggB), transmembrane region"/>
    <property type="match status" value="1"/>
</dbReference>
<feature type="domain" description="Mechanosensitive ion channel transmembrane helices 2/3" evidence="10">
    <location>
        <begin position="335"/>
        <end position="373"/>
    </location>
</feature>
<comment type="similarity">
    <text evidence="2">Belongs to the MscS (TC 1.A.23) family.</text>
</comment>
<evidence type="ECO:0000256" key="3">
    <source>
        <dbReference type="ARBA" id="ARBA00022475"/>
    </source>
</evidence>
<dbReference type="InterPro" id="IPR010920">
    <property type="entry name" value="LSM_dom_sf"/>
</dbReference>
<dbReference type="InterPro" id="IPR049142">
    <property type="entry name" value="MS_channel_1st"/>
</dbReference>
<dbReference type="Proteomes" id="UP000003781">
    <property type="component" value="Unassembled WGS sequence"/>
</dbReference>
<dbReference type="Pfam" id="PF21088">
    <property type="entry name" value="MS_channel_1st"/>
    <property type="match status" value="1"/>
</dbReference>
<dbReference type="InterPro" id="IPR011014">
    <property type="entry name" value="MscS_channel_TM-2"/>
</dbReference>
<dbReference type="OrthoDB" id="9809206at2"/>
<dbReference type="Gene3D" id="1.10.287.1260">
    <property type="match status" value="1"/>
</dbReference>
<dbReference type="InterPro" id="IPR049278">
    <property type="entry name" value="MS_channel_C"/>
</dbReference>
<evidence type="ECO:0000256" key="1">
    <source>
        <dbReference type="ARBA" id="ARBA00004651"/>
    </source>
</evidence>
<dbReference type="GO" id="GO:0008381">
    <property type="term" value="F:mechanosensitive monoatomic ion channel activity"/>
    <property type="evidence" value="ECO:0007669"/>
    <property type="project" value="InterPro"/>
</dbReference>
<dbReference type="eggNOG" id="COG0668">
    <property type="taxonomic scope" value="Bacteria"/>
</dbReference>
<reference evidence="11 12" key="1">
    <citation type="submission" date="2007-03" db="EMBL/GenBank/DDBJ databases">
        <authorList>
            <person name="Stal L."/>
            <person name="Ferriera S."/>
            <person name="Johnson J."/>
            <person name="Kravitz S."/>
            <person name="Beeson K."/>
            <person name="Sutton G."/>
            <person name="Rogers Y.-H."/>
            <person name="Friedman R."/>
            <person name="Frazier M."/>
            <person name="Venter J.C."/>
        </authorList>
    </citation>
    <scope>NUCLEOTIDE SEQUENCE [LARGE SCALE GENOMIC DNA]</scope>
    <source>
        <strain evidence="11 12">CCY0110</strain>
    </source>
</reference>
<comment type="caution">
    <text evidence="11">The sequence shown here is derived from an EMBL/GenBank/DDBJ whole genome shotgun (WGS) entry which is preliminary data.</text>
</comment>
<feature type="domain" description="Mechanosensitive ion channel MscS C-terminal" evidence="9">
    <location>
        <begin position="448"/>
        <end position="530"/>
    </location>
</feature>